<feature type="region of interest" description="Disordered" evidence="1">
    <location>
        <begin position="83"/>
        <end position="116"/>
    </location>
</feature>
<name>A0A3S4CGI6_9BRAD</name>
<organism evidence="2 3">
    <name type="scientific">Rhodoplanes serenus</name>
    <dbReference type="NCBI Taxonomy" id="200615"/>
    <lineage>
        <taxon>Bacteria</taxon>
        <taxon>Pseudomonadati</taxon>
        <taxon>Pseudomonadota</taxon>
        <taxon>Alphaproteobacteria</taxon>
        <taxon>Hyphomicrobiales</taxon>
        <taxon>Nitrobacteraceae</taxon>
        <taxon>Rhodoplanes</taxon>
    </lineage>
</organism>
<feature type="compositionally biased region" description="Basic residues" evidence="1">
    <location>
        <begin position="107"/>
        <end position="116"/>
    </location>
</feature>
<keyword evidence="3" id="KW-1185">Reference proteome</keyword>
<proteinExistence type="predicted"/>
<feature type="compositionally biased region" description="Basic and acidic residues" evidence="1">
    <location>
        <begin position="1"/>
        <end position="16"/>
    </location>
</feature>
<feature type="region of interest" description="Disordered" evidence="1">
    <location>
        <begin position="1"/>
        <end position="52"/>
    </location>
</feature>
<dbReference type="RefSeq" id="WP_129608686.1">
    <property type="nucleotide sequence ID" value="NZ_UWOC01000132.1"/>
</dbReference>
<evidence type="ECO:0000256" key="1">
    <source>
        <dbReference type="SAM" id="MobiDB-lite"/>
    </source>
</evidence>
<dbReference type="OrthoDB" id="8450605at2"/>
<reference evidence="3" key="1">
    <citation type="submission" date="2018-10" db="EMBL/GenBank/DDBJ databases">
        <authorList>
            <person name="Peiro R."/>
            <person name="Begona"/>
            <person name="Cbmso G."/>
            <person name="Lopez M."/>
            <person name="Gonzalez S."/>
            <person name="Sacristan E."/>
            <person name="Castillo E."/>
        </authorList>
    </citation>
    <scope>NUCLEOTIDE SEQUENCE [LARGE SCALE GENOMIC DNA]</scope>
</reference>
<gene>
    <name evidence="2" type="ORF">RHODGE_RHODGE_01781</name>
</gene>
<dbReference type="EMBL" id="UWOC01000132">
    <property type="protein sequence ID" value="VCU08616.1"/>
    <property type="molecule type" value="Genomic_DNA"/>
</dbReference>
<evidence type="ECO:0000313" key="2">
    <source>
        <dbReference type="EMBL" id="VCU08616.1"/>
    </source>
</evidence>
<protein>
    <submittedName>
        <fullName evidence="2">Uncharacterized protein</fullName>
    </submittedName>
</protein>
<comment type="caution">
    <text evidence="2">The sequence shown here is derived from an EMBL/GenBank/DDBJ whole genome shotgun (WGS) entry which is preliminary data.</text>
</comment>
<evidence type="ECO:0000313" key="3">
    <source>
        <dbReference type="Proteomes" id="UP000289200"/>
    </source>
</evidence>
<dbReference type="AlphaFoldDB" id="A0A3S4CGI6"/>
<dbReference type="Proteomes" id="UP000289200">
    <property type="component" value="Unassembled WGS sequence"/>
</dbReference>
<accession>A0A3S4CGI6</accession>
<sequence>MPPSKQRPEDRAEARPEAGGPEAAASKLGGSKLGVSKMGAPKDLPKDRLPRRFPVGTRFVVEGEPDRHGILRIVSRTVVMPSGRRYDLPAQSGGEPSGRPPPASGGLRRRAASRQG</sequence>